<sequence length="65" mass="7608">MRSKPPRSVFTDDRVPSWIPQVWDETRVRPSDVEHEMNTADADLCQEIGVKSNEKRNERDRRGAI</sequence>
<feature type="compositionally biased region" description="Basic and acidic residues" evidence="1">
    <location>
        <begin position="52"/>
        <end position="65"/>
    </location>
</feature>
<feature type="region of interest" description="Disordered" evidence="1">
    <location>
        <begin position="30"/>
        <end position="65"/>
    </location>
</feature>
<dbReference type="EMBL" id="JAWHQM010000002">
    <property type="protein sequence ID" value="KAK5625506.1"/>
    <property type="molecule type" value="Genomic_DNA"/>
</dbReference>
<dbReference type="Proteomes" id="UP001305414">
    <property type="component" value="Unassembled WGS sequence"/>
</dbReference>
<reference evidence="2 3" key="1">
    <citation type="submission" date="2023-10" db="EMBL/GenBank/DDBJ databases">
        <title>Draft genome sequence of Xylaria bambusicola isolate GMP-LS, the root and basal stem rot pathogen of sugarcane in Indonesia.</title>
        <authorList>
            <person name="Selvaraj P."/>
            <person name="Muralishankar V."/>
            <person name="Muruganantham S."/>
            <person name="Sp S."/>
            <person name="Haryani S."/>
            <person name="Lau K.J.X."/>
            <person name="Naqvi N.I."/>
        </authorList>
    </citation>
    <scope>NUCLEOTIDE SEQUENCE [LARGE SCALE GENOMIC DNA]</scope>
    <source>
        <strain evidence="2">GMP-LS</strain>
    </source>
</reference>
<organism evidence="2 3">
    <name type="scientific">Xylaria bambusicola</name>
    <dbReference type="NCBI Taxonomy" id="326684"/>
    <lineage>
        <taxon>Eukaryota</taxon>
        <taxon>Fungi</taxon>
        <taxon>Dikarya</taxon>
        <taxon>Ascomycota</taxon>
        <taxon>Pezizomycotina</taxon>
        <taxon>Sordariomycetes</taxon>
        <taxon>Xylariomycetidae</taxon>
        <taxon>Xylariales</taxon>
        <taxon>Xylariaceae</taxon>
        <taxon>Xylaria</taxon>
    </lineage>
</organism>
<keyword evidence="3" id="KW-1185">Reference proteome</keyword>
<protein>
    <submittedName>
        <fullName evidence="2">Uncharacterized protein</fullName>
    </submittedName>
</protein>
<dbReference type="AlphaFoldDB" id="A0AAN7Z612"/>
<evidence type="ECO:0000313" key="3">
    <source>
        <dbReference type="Proteomes" id="UP001305414"/>
    </source>
</evidence>
<name>A0AAN7Z612_9PEZI</name>
<evidence type="ECO:0000313" key="2">
    <source>
        <dbReference type="EMBL" id="KAK5625506.1"/>
    </source>
</evidence>
<evidence type="ECO:0000256" key="1">
    <source>
        <dbReference type="SAM" id="MobiDB-lite"/>
    </source>
</evidence>
<comment type="caution">
    <text evidence="2">The sequence shown here is derived from an EMBL/GenBank/DDBJ whole genome shotgun (WGS) entry which is preliminary data.</text>
</comment>
<accession>A0AAN7Z612</accession>
<gene>
    <name evidence="2" type="ORF">RRF57_001222</name>
</gene>
<proteinExistence type="predicted"/>